<keyword evidence="1" id="KW-0472">Membrane</keyword>
<dbReference type="Gene3D" id="1.25.40.10">
    <property type="entry name" value="Tetratricopeptide repeat domain"/>
    <property type="match status" value="1"/>
</dbReference>
<dbReference type="InterPro" id="IPR011990">
    <property type="entry name" value="TPR-like_helical_dom_sf"/>
</dbReference>
<sequence length="621" mass="71618">MKQKQALSIIVMFLCAATLFAQQTIDEVYRSIKQEVLQTPSLSHSKKIDALLEQKKLSVYDQGRFYFIKGLNYNILNQSERSVLPYRKAIEKLAQTTHYELESKARLNLSGVYTDLKQFTRATTQILTVEELAKAHNDSLLQAKVYEYLSNLLYVQGNTFESLGQLKAAADIYERQSDSVTLSRLYNNMAVLNKNMGMFEDAIAFNNKSLTLSIALKDKEAIAESYNNLGVNYENMYNWNNEVSYLKRAIQHYEKSAKIKRQLPYTKNTSLTNLANLYAKLDAHKEAEKYYEEVIAEGEKKNHLETLGEVYHFKLNDALNSGNIKEARYYLKKLDSVQGVSKKAQQEDFQSMMQNQFDLFDARNEQKQKEQALAEEKEKRQWVEKVHARTVVIFIVVIVLIAFILLYLVQYFKNNKLKGEREKIMLEQRILRSQMNPHFIFNVLSSIQNTLLENNPLQSASQISRFAKLIRQNFDFTNKEKITLEEDLSALTNYIETQKLRFADKFDYQIDVDDQIDIAEVEIPPMLIQPIVENAIEHGLKPKKEKGCLSIRIQARGNKLVFSIMDNGIGFRDKNKDGKVHSLGVLKTRLQLLGCKDENSLQITTPKAHSGTIVKFELTVL</sequence>
<keyword evidence="4" id="KW-0808">Transferase</keyword>
<dbReference type="SUPFAM" id="SSF55874">
    <property type="entry name" value="ATPase domain of HSP90 chaperone/DNA topoisomerase II/histidine kinase"/>
    <property type="match status" value="1"/>
</dbReference>
<dbReference type="InterPro" id="IPR036890">
    <property type="entry name" value="HATPase_C_sf"/>
</dbReference>
<keyword evidence="1" id="KW-1133">Transmembrane helix</keyword>
<dbReference type="InterPro" id="IPR019734">
    <property type="entry name" value="TPR_rpt"/>
</dbReference>
<organism evidence="4 5">
    <name type="scientific">Zhouia spongiae</name>
    <dbReference type="NCBI Taxonomy" id="2202721"/>
    <lineage>
        <taxon>Bacteria</taxon>
        <taxon>Pseudomonadati</taxon>
        <taxon>Bacteroidota</taxon>
        <taxon>Flavobacteriia</taxon>
        <taxon>Flavobacteriales</taxon>
        <taxon>Flavobacteriaceae</taxon>
        <taxon>Zhouia</taxon>
    </lineage>
</organism>
<dbReference type="Pfam" id="PF06580">
    <property type="entry name" value="His_kinase"/>
    <property type="match status" value="1"/>
</dbReference>
<keyword evidence="1" id="KW-0812">Transmembrane</keyword>
<feature type="signal peptide" evidence="2">
    <location>
        <begin position="1"/>
        <end position="21"/>
    </location>
</feature>
<keyword evidence="5" id="KW-1185">Reference proteome</keyword>
<dbReference type="Proteomes" id="UP000829476">
    <property type="component" value="Chromosome"/>
</dbReference>
<keyword evidence="2" id="KW-0732">Signal</keyword>
<dbReference type="PANTHER" id="PTHR34220">
    <property type="entry name" value="SENSOR HISTIDINE KINASE YPDA"/>
    <property type="match status" value="1"/>
</dbReference>
<evidence type="ECO:0000313" key="5">
    <source>
        <dbReference type="Proteomes" id="UP000829476"/>
    </source>
</evidence>
<dbReference type="InterPro" id="IPR010559">
    <property type="entry name" value="Sig_transdc_His_kin_internal"/>
</dbReference>
<keyword evidence="4" id="KW-0418">Kinase</keyword>
<dbReference type="RefSeq" id="WP_242938385.1">
    <property type="nucleotide sequence ID" value="NZ_CP094326.1"/>
</dbReference>
<feature type="transmembrane region" description="Helical" evidence="1">
    <location>
        <begin position="391"/>
        <end position="409"/>
    </location>
</feature>
<dbReference type="InterPro" id="IPR050640">
    <property type="entry name" value="Bact_2-comp_sensor_kinase"/>
</dbReference>
<name>A0ABY3YQD5_9FLAO</name>
<evidence type="ECO:0000256" key="1">
    <source>
        <dbReference type="SAM" id="Phobius"/>
    </source>
</evidence>
<proteinExistence type="predicted"/>
<dbReference type="SMART" id="SM00028">
    <property type="entry name" value="TPR"/>
    <property type="match status" value="4"/>
</dbReference>
<dbReference type="SUPFAM" id="SSF48452">
    <property type="entry name" value="TPR-like"/>
    <property type="match status" value="2"/>
</dbReference>
<dbReference type="Gene3D" id="3.30.565.10">
    <property type="entry name" value="Histidine kinase-like ATPase, C-terminal domain"/>
    <property type="match status" value="1"/>
</dbReference>
<accession>A0ABY3YQD5</accession>
<gene>
    <name evidence="4" type="ORF">MQE36_06630</name>
</gene>
<evidence type="ECO:0000256" key="2">
    <source>
        <dbReference type="SAM" id="SignalP"/>
    </source>
</evidence>
<dbReference type="PANTHER" id="PTHR34220:SF7">
    <property type="entry name" value="SENSOR HISTIDINE KINASE YPDA"/>
    <property type="match status" value="1"/>
</dbReference>
<feature type="chain" id="PRO_5047233044" evidence="2">
    <location>
        <begin position="22"/>
        <end position="621"/>
    </location>
</feature>
<dbReference type="GO" id="GO:0016301">
    <property type="term" value="F:kinase activity"/>
    <property type="evidence" value="ECO:0007669"/>
    <property type="project" value="UniProtKB-KW"/>
</dbReference>
<dbReference type="EMBL" id="CP094326">
    <property type="protein sequence ID" value="UNZ00018.1"/>
    <property type="molecule type" value="Genomic_DNA"/>
</dbReference>
<reference evidence="4 5" key="1">
    <citation type="journal article" date="2018" name="Int. J. Syst. Evol. Microbiol.">
        <title>Zhouia spongiae sp. nov., isolated from a marine sponge.</title>
        <authorList>
            <person name="Zhuang L."/>
            <person name="Lin B."/>
            <person name="Qin F."/>
            <person name="Luo L."/>
        </authorList>
    </citation>
    <scope>NUCLEOTIDE SEQUENCE [LARGE SCALE GENOMIC DNA]</scope>
    <source>
        <strain evidence="4 5">HN-Y44</strain>
    </source>
</reference>
<dbReference type="Pfam" id="PF13374">
    <property type="entry name" value="TPR_10"/>
    <property type="match status" value="2"/>
</dbReference>
<protein>
    <submittedName>
        <fullName evidence="4">Histidine kinase</fullName>
    </submittedName>
</protein>
<feature type="domain" description="Signal transduction histidine kinase internal region" evidence="3">
    <location>
        <begin position="427"/>
        <end position="506"/>
    </location>
</feature>
<evidence type="ECO:0000259" key="3">
    <source>
        <dbReference type="Pfam" id="PF06580"/>
    </source>
</evidence>
<evidence type="ECO:0000313" key="4">
    <source>
        <dbReference type="EMBL" id="UNZ00018.1"/>
    </source>
</evidence>